<evidence type="ECO:0000313" key="4">
    <source>
        <dbReference type="Proteomes" id="UP001303946"/>
    </source>
</evidence>
<accession>A0ABZ0CNT4</accession>
<feature type="coiled-coil region" evidence="1">
    <location>
        <begin position="301"/>
        <end position="360"/>
    </location>
</feature>
<feature type="region of interest" description="Disordered" evidence="2">
    <location>
        <begin position="390"/>
        <end position="431"/>
    </location>
</feature>
<dbReference type="RefSeq" id="WP_316699045.1">
    <property type="nucleotide sequence ID" value="NZ_CP136336.1"/>
</dbReference>
<dbReference type="EMBL" id="CP136336">
    <property type="protein sequence ID" value="WOB06549.1"/>
    <property type="molecule type" value="Genomic_DNA"/>
</dbReference>
<gene>
    <name evidence="3" type="ORF">RXV79_16640</name>
</gene>
<organism evidence="3 4">
    <name type="scientific">Piscinibacter gummiphilus</name>
    <dbReference type="NCBI Taxonomy" id="946333"/>
    <lineage>
        <taxon>Bacteria</taxon>
        <taxon>Pseudomonadati</taxon>
        <taxon>Pseudomonadota</taxon>
        <taxon>Betaproteobacteria</taxon>
        <taxon>Burkholderiales</taxon>
        <taxon>Sphaerotilaceae</taxon>
        <taxon>Piscinibacter</taxon>
    </lineage>
</organism>
<evidence type="ECO:0008006" key="5">
    <source>
        <dbReference type="Google" id="ProtNLM"/>
    </source>
</evidence>
<feature type="compositionally biased region" description="Low complexity" evidence="2">
    <location>
        <begin position="390"/>
        <end position="411"/>
    </location>
</feature>
<keyword evidence="1" id="KW-0175">Coiled coil</keyword>
<sequence>MTTDTQEAPSGAPEVADELVDAAPKSNAVALFDPLQKIKAGLDQLKADHEAADWDIETTAGDDAARKFRKRCVSIRASADAVYEQCNQPLLKAQRDARALRDEIKAFVEPIELAWDAKIVAKEQRKAAEKKAREEAEVARVKAIRATIASFGELVVSVAAASASKVSDALDSIVGRQIAEEEFAEFIDEAVASWTKAVRDLQSLLQAAEEREAEARRLEEQREQLRLAEEAAERERQAAAKRATERSHMLGLITMAAVSAVGKSSEHISAAITGLEQYRPVTDAFADADVSDALERTISQLEAMRQSTAESERLRAEYNERVRRQNEEAAEQFKKLQKQKDDQAAEAVELKRQQDAFEAERLAAIEQANAQKAEVKEGAAAELDALEAAAPAPEPEAPAAQVDAANEPAAEPLVEQPPPADDQPAVAPARRPAEAQIVAVLANAFNATEEDVITWIATFNIAYKEIAA</sequence>
<evidence type="ECO:0000256" key="1">
    <source>
        <dbReference type="SAM" id="Coils"/>
    </source>
</evidence>
<feature type="coiled-coil region" evidence="1">
    <location>
        <begin position="191"/>
        <end position="242"/>
    </location>
</feature>
<evidence type="ECO:0000256" key="2">
    <source>
        <dbReference type="SAM" id="MobiDB-lite"/>
    </source>
</evidence>
<protein>
    <recommendedName>
        <fullName evidence="5">DUF1351 domain-containing protein</fullName>
    </recommendedName>
</protein>
<keyword evidence="4" id="KW-1185">Reference proteome</keyword>
<dbReference type="Proteomes" id="UP001303946">
    <property type="component" value="Chromosome"/>
</dbReference>
<proteinExistence type="predicted"/>
<name>A0ABZ0CNT4_9BURK</name>
<evidence type="ECO:0000313" key="3">
    <source>
        <dbReference type="EMBL" id="WOB06549.1"/>
    </source>
</evidence>
<reference evidence="3 4" key="1">
    <citation type="submission" date="2023-10" db="EMBL/GenBank/DDBJ databases">
        <title>Bacteria for the degradation of biodegradable plastic PBAT(Polybutylene adipate terephthalate).</title>
        <authorList>
            <person name="Weon H.-Y."/>
            <person name="Yeon J."/>
        </authorList>
    </citation>
    <scope>NUCLEOTIDE SEQUENCE [LARGE SCALE GENOMIC DNA]</scope>
    <source>
        <strain evidence="3 4">SBD 7-3</strain>
    </source>
</reference>